<sequence>MLLKHKSVKHEKCFDVAKSGVDITRFIEKKKSTEREIPRIVNMSVSKDLKIILERIEKEENDKTEPEVEIKQEFSKVTSANLQSASTIDKFVEYEQALRKIKTHGKKTRIIARTETEEKEQVLRGDVIDKDMNNKEIQSNSPVPERQSSLLQSLMQNVHDVSVNEKCPENISESSAEEPQNQNQVRQFDASKDRLIDMREDLALTNKNETNKNKFMSNKTSSGLAKCKLLSLVFDEELPDFGYLEGEETPDKKKASKRSYSRRKVIAPKKLPPSKMMKSPRNTGLHKMGASVFDISAEKETREKVESVFKEFDENEEEIKLQARKNLHALSVTVTCIPFSEVEKYARGGIDSKEISSLNDMPQIHNDSKKMGSELKAFPRRRVRSYKNDLISGNDDKSKISGNEDVRKDLTGCSIISESAPKNTSIIFKSTQKNSSVVSENAPRNAPKKTLQRSSEQNSKNDKFYTAVFQDPGKNVCSNNIMIKSGPKDASNKTVLRATQKNVKNHKSDTANIEDIGKDICGNSMLSKSGPKNAPKRTIQSPSQKNFRNDNSDAAVLECPGKSACNNIISSNSSSKNATKKNIQKPSQKNNQTEQDTPGRLKLKPQFNDKSDTTAVKDPLKDLCVNESTSKKMPRNYAQKPSQKNCRKERSAPALQKSKSTNKSKVTSSTEKNHSPSIRNEIVENKDESALENNSSEVVKAESSMAPSAPSENDNAALITSSILTKSTRNRRKVKKSVEFVEDFDDKSDSDIEVDFSDDEYIPGKGELSPDENEIEIHKGKKEGNVSDRKKSSKKGAVRCDGMKNQLLKVSTKGGIKREKCRKKASEGKPKIAPKGKPRKYSPKSKSRKNDKRTPEQDGSQDENQNENIMDMPLIMPGRGRASQKKKRKLRVRTEKSFLDELRDYTSDEEESEEQTGTEDEGDGGPKSKRKKRKRRKLHGVPYSVTGNWYIASGYLFDITNLLEEFARIESWRFREFSSCWQKCNFSLIYR</sequence>
<feature type="region of interest" description="Disordered" evidence="1">
    <location>
        <begin position="570"/>
        <end position="734"/>
    </location>
</feature>
<evidence type="ECO:0000313" key="2">
    <source>
        <dbReference type="EMBL" id="KAK7072499.1"/>
    </source>
</evidence>
<feature type="region of interest" description="Disordered" evidence="1">
    <location>
        <begin position="431"/>
        <end position="461"/>
    </location>
</feature>
<feature type="compositionally biased region" description="Basic residues" evidence="1">
    <location>
        <begin position="882"/>
        <end position="891"/>
    </location>
</feature>
<dbReference type="AlphaFoldDB" id="A0AAN8X5L1"/>
<feature type="region of interest" description="Disordered" evidence="1">
    <location>
        <begin position="749"/>
        <end position="937"/>
    </location>
</feature>
<feature type="compositionally biased region" description="Basic residues" evidence="1">
    <location>
        <begin position="832"/>
        <end position="851"/>
    </location>
</feature>
<feature type="compositionally biased region" description="Acidic residues" evidence="1">
    <location>
        <begin position="749"/>
        <end position="761"/>
    </location>
</feature>
<evidence type="ECO:0000256" key="1">
    <source>
        <dbReference type="SAM" id="MobiDB-lite"/>
    </source>
</evidence>
<organism evidence="2 3">
    <name type="scientific">Halocaridina rubra</name>
    <name type="common">Hawaiian red shrimp</name>
    <dbReference type="NCBI Taxonomy" id="373956"/>
    <lineage>
        <taxon>Eukaryota</taxon>
        <taxon>Metazoa</taxon>
        <taxon>Ecdysozoa</taxon>
        <taxon>Arthropoda</taxon>
        <taxon>Crustacea</taxon>
        <taxon>Multicrustacea</taxon>
        <taxon>Malacostraca</taxon>
        <taxon>Eumalacostraca</taxon>
        <taxon>Eucarida</taxon>
        <taxon>Decapoda</taxon>
        <taxon>Pleocyemata</taxon>
        <taxon>Caridea</taxon>
        <taxon>Atyoidea</taxon>
        <taxon>Atyidae</taxon>
        <taxon>Halocaridina</taxon>
    </lineage>
</organism>
<feature type="compositionally biased region" description="Polar residues" evidence="1">
    <location>
        <begin position="584"/>
        <end position="596"/>
    </location>
</feature>
<feature type="compositionally biased region" description="Polar residues" evidence="1">
    <location>
        <begin position="718"/>
        <end position="727"/>
    </location>
</feature>
<evidence type="ECO:0000313" key="3">
    <source>
        <dbReference type="Proteomes" id="UP001381693"/>
    </source>
</evidence>
<feature type="compositionally biased region" description="Low complexity" evidence="1">
    <location>
        <begin position="701"/>
        <end position="712"/>
    </location>
</feature>
<feature type="compositionally biased region" description="Low complexity" evidence="1">
    <location>
        <begin position="657"/>
        <end position="670"/>
    </location>
</feature>
<feature type="compositionally biased region" description="Basic and acidic residues" evidence="1">
    <location>
        <begin position="892"/>
        <end position="906"/>
    </location>
</feature>
<feature type="compositionally biased region" description="Polar residues" evidence="1">
    <location>
        <begin position="171"/>
        <end position="186"/>
    </location>
</feature>
<feature type="region of interest" description="Disordered" evidence="1">
    <location>
        <begin position="522"/>
        <end position="550"/>
    </location>
</feature>
<feature type="compositionally biased region" description="Acidic residues" evidence="1">
    <location>
        <begin position="907"/>
        <end position="923"/>
    </location>
</feature>
<proteinExistence type="predicted"/>
<dbReference type="Proteomes" id="UP001381693">
    <property type="component" value="Unassembled WGS sequence"/>
</dbReference>
<reference evidence="2 3" key="1">
    <citation type="submission" date="2023-11" db="EMBL/GenBank/DDBJ databases">
        <title>Halocaridina rubra genome assembly.</title>
        <authorList>
            <person name="Smith C."/>
        </authorList>
    </citation>
    <scope>NUCLEOTIDE SEQUENCE [LARGE SCALE GENOMIC DNA]</scope>
    <source>
        <strain evidence="2">EP-1</strain>
        <tissue evidence="2">Whole</tissue>
    </source>
</reference>
<accession>A0AAN8X5L1</accession>
<keyword evidence="3" id="KW-1185">Reference proteome</keyword>
<name>A0AAN8X5L1_HALRR</name>
<feature type="region of interest" description="Disordered" evidence="1">
    <location>
        <begin position="167"/>
        <end position="186"/>
    </location>
</feature>
<feature type="compositionally biased region" description="Basic and acidic residues" evidence="1">
    <location>
        <begin position="775"/>
        <end position="790"/>
    </location>
</feature>
<comment type="caution">
    <text evidence="2">The sequence shown here is derived from an EMBL/GenBank/DDBJ whole genome shotgun (WGS) entry which is preliminary data.</text>
</comment>
<dbReference type="EMBL" id="JAXCGZ010013458">
    <property type="protein sequence ID" value="KAK7072499.1"/>
    <property type="molecule type" value="Genomic_DNA"/>
</dbReference>
<feature type="compositionally biased region" description="Basic residues" evidence="1">
    <location>
        <begin position="927"/>
        <end position="937"/>
    </location>
</feature>
<feature type="region of interest" description="Disordered" evidence="1">
    <location>
        <begin position="243"/>
        <end position="262"/>
    </location>
</feature>
<protein>
    <submittedName>
        <fullName evidence="2">Uncharacterized protein</fullName>
    </submittedName>
</protein>
<gene>
    <name evidence="2" type="ORF">SK128_007522</name>
</gene>